<dbReference type="EMBL" id="CP004144">
    <property type="protein sequence ID" value="AGF96003.1"/>
    <property type="molecule type" value="Genomic_DNA"/>
</dbReference>
<protein>
    <submittedName>
        <fullName evidence="1">CRISPR-associated protein, Csh1 family</fullName>
    </submittedName>
</protein>
<dbReference type="KEGG" id="mmaz:MmTuc01_0583"/>
<dbReference type="HOGENOM" id="CLU_3302731_0_0_2"/>
<evidence type="ECO:0000313" key="2">
    <source>
        <dbReference type="Proteomes" id="UP000011718"/>
    </source>
</evidence>
<sequence length="39" mass="4452">MIETICDIGKIVRKTDGEIDLVDDRFDEVKSLIDLSLKD</sequence>
<dbReference type="BioCyc" id="MMAZ1236903:G139K-554-MONOMER"/>
<proteinExistence type="predicted"/>
<dbReference type="AlphaFoldDB" id="M1Q781"/>
<reference evidence="1 2" key="1">
    <citation type="journal article" date="2013" name="Genome Announc.">
        <title>Complete Genome of a Methanosarcina mazei Strain Isolated from Sediment Samples from an Amazonian Flooded Area.</title>
        <authorList>
            <person name="Assis das Gracas D."/>
            <person name="Thiago Juca Ramos R."/>
            <person name="Vieira Araujo A.C."/>
            <person name="Zahlouth R."/>
            <person name="Ribeiro Carneiro A."/>
            <person name="Souza Lopes T."/>
            <person name="Azevedo Barauna R."/>
            <person name="Azevedo V."/>
            <person name="Cruz Schneider M.P."/>
            <person name="Pellizari V.H."/>
            <person name="Silva A."/>
        </authorList>
    </citation>
    <scope>NUCLEOTIDE SEQUENCE [LARGE SCALE GENOMIC DNA]</scope>
    <source>
        <strain evidence="1 2">Tuc01</strain>
    </source>
</reference>
<name>M1Q781_METMZ</name>
<accession>M1Q781</accession>
<organism evidence="1 2">
    <name type="scientific">Methanosarcina mazei Tuc01</name>
    <dbReference type="NCBI Taxonomy" id="1236903"/>
    <lineage>
        <taxon>Archaea</taxon>
        <taxon>Methanobacteriati</taxon>
        <taxon>Methanobacteriota</taxon>
        <taxon>Stenosarchaea group</taxon>
        <taxon>Methanomicrobia</taxon>
        <taxon>Methanosarcinales</taxon>
        <taxon>Methanosarcinaceae</taxon>
        <taxon>Methanosarcina</taxon>
    </lineage>
</organism>
<evidence type="ECO:0000313" key="1">
    <source>
        <dbReference type="EMBL" id="AGF96003.1"/>
    </source>
</evidence>
<gene>
    <name evidence="1" type="ORF">MmTuc01_0583</name>
</gene>
<dbReference type="Proteomes" id="UP000011718">
    <property type="component" value="Chromosome"/>
</dbReference>